<dbReference type="InterPro" id="IPR013083">
    <property type="entry name" value="Znf_RING/FYVE/PHD"/>
</dbReference>
<proteinExistence type="predicted"/>
<feature type="zinc finger region" description="UBR-type" evidence="4">
    <location>
        <begin position="63"/>
        <end position="135"/>
    </location>
</feature>
<evidence type="ECO:0000256" key="1">
    <source>
        <dbReference type="ARBA" id="ARBA00022723"/>
    </source>
</evidence>
<evidence type="ECO:0000259" key="6">
    <source>
        <dbReference type="PROSITE" id="PS51157"/>
    </source>
</evidence>
<feature type="compositionally biased region" description="Basic and acidic residues" evidence="5">
    <location>
        <begin position="255"/>
        <end position="280"/>
    </location>
</feature>
<feature type="region of interest" description="Disordered" evidence="5">
    <location>
        <begin position="227"/>
        <end position="323"/>
    </location>
</feature>
<dbReference type="CDD" id="cd19677">
    <property type="entry name" value="UBR-box_UBR7"/>
    <property type="match status" value="1"/>
</dbReference>
<dbReference type="InterPro" id="IPR040204">
    <property type="entry name" value="UBR7"/>
</dbReference>
<evidence type="ECO:0000256" key="4">
    <source>
        <dbReference type="PROSITE-ProRule" id="PRU00508"/>
    </source>
</evidence>
<dbReference type="InterPro" id="IPR011011">
    <property type="entry name" value="Znf_FYVE_PHD"/>
</dbReference>
<dbReference type="Gene3D" id="3.30.40.10">
    <property type="entry name" value="Zinc/RING finger domain, C3HC4 (zinc finger)"/>
    <property type="match status" value="1"/>
</dbReference>
<accession>A0A8D8R6C8</accession>
<dbReference type="EMBL" id="HBUF01136505">
    <property type="protein sequence ID" value="CAG6645338.1"/>
    <property type="molecule type" value="Transcribed_RNA"/>
</dbReference>
<protein>
    <submittedName>
        <fullName evidence="7">E3 ubiquitin-protein ligase UBR7</fullName>
    </submittedName>
</protein>
<sequence length="475" mass="53204">MCWVPPSPHHFNIYYRLQKPLHRTPYTSTMADEEGTITLGEVLALQDHLEESAVAVLGAADDKNCMYSEGYIKRQALYACLTCTPDVCDPAGFCLACNYHCHEGHNIVELYTKRNFRCDCGNSKFGDKKCNLEPVKDAVNVNNIYNQNFKGKYCSCSRPYPDDENPNSDEMIQCALCEDWYHTGHLGNDTGSVPSAEEYCEMCCASCVNKYPVLKLYPQLLVKETKEDDGAAKNGTDGSEKSQPTPESSQNGDNNPEKFGEKIEDSKVVEKETEVDKSTGCDKASASEIPSKDPSKQGASNGGSEVAKEIATAKNKPDEEEVDIETVKPKDCLIKGQDLSSVPPVTKALFWEEGWRAQLCKCDLCLNYYNEHKIGFITDLTDMVEVFEKKNVADTAPPNPDADLAFLSTLDRVQQVEIISEYNDMKEKLVEYLKQFGEEKKVVKAEDIHKFFSNLQDCKRRRLNDDVPAPPGFCR</sequence>
<dbReference type="Pfam" id="PF02207">
    <property type="entry name" value="zf-UBR"/>
    <property type="match status" value="1"/>
</dbReference>
<dbReference type="PROSITE" id="PS51157">
    <property type="entry name" value="ZF_UBR"/>
    <property type="match status" value="1"/>
</dbReference>
<dbReference type="InterPro" id="IPR047506">
    <property type="entry name" value="UBR7-like_UBR-box"/>
</dbReference>
<evidence type="ECO:0000256" key="5">
    <source>
        <dbReference type="SAM" id="MobiDB-lite"/>
    </source>
</evidence>
<dbReference type="CDD" id="cd15542">
    <property type="entry name" value="PHD_UBR7"/>
    <property type="match status" value="1"/>
</dbReference>
<keyword evidence="3" id="KW-0862">Zinc</keyword>
<dbReference type="GO" id="GO:0008270">
    <property type="term" value="F:zinc ion binding"/>
    <property type="evidence" value="ECO:0007669"/>
    <property type="project" value="UniProtKB-KW"/>
</dbReference>
<dbReference type="PANTHER" id="PTHR13513">
    <property type="entry name" value="E3 UBIQUITIN-PROTEIN LIGASE UBR7"/>
    <property type="match status" value="1"/>
</dbReference>
<dbReference type="SMART" id="SM00396">
    <property type="entry name" value="ZnF_UBR1"/>
    <property type="match status" value="1"/>
</dbReference>
<feature type="domain" description="UBR-type" evidence="6">
    <location>
        <begin position="63"/>
        <end position="135"/>
    </location>
</feature>
<evidence type="ECO:0000256" key="3">
    <source>
        <dbReference type="ARBA" id="ARBA00022833"/>
    </source>
</evidence>
<keyword evidence="1" id="KW-0479">Metal-binding</keyword>
<dbReference type="PANTHER" id="PTHR13513:SF9">
    <property type="entry name" value="E3 UBIQUITIN-PROTEIN LIGASE UBR7-RELATED"/>
    <property type="match status" value="1"/>
</dbReference>
<evidence type="ECO:0000313" key="7">
    <source>
        <dbReference type="EMBL" id="CAG6645338.1"/>
    </source>
</evidence>
<dbReference type="SUPFAM" id="SSF57903">
    <property type="entry name" value="FYVE/PHD zinc finger"/>
    <property type="match status" value="1"/>
</dbReference>
<dbReference type="GO" id="GO:0061630">
    <property type="term" value="F:ubiquitin protein ligase activity"/>
    <property type="evidence" value="ECO:0007669"/>
    <property type="project" value="InterPro"/>
</dbReference>
<dbReference type="AlphaFoldDB" id="A0A8D8R6C8"/>
<evidence type="ECO:0000256" key="2">
    <source>
        <dbReference type="ARBA" id="ARBA00022771"/>
    </source>
</evidence>
<feature type="compositionally biased region" description="Polar residues" evidence="5">
    <location>
        <begin position="241"/>
        <end position="254"/>
    </location>
</feature>
<dbReference type="InterPro" id="IPR003126">
    <property type="entry name" value="Znf_UBR"/>
</dbReference>
<name>A0A8D8R6C8_9HEMI</name>
<organism evidence="7">
    <name type="scientific">Cacopsylla melanoneura</name>
    <dbReference type="NCBI Taxonomy" id="428564"/>
    <lineage>
        <taxon>Eukaryota</taxon>
        <taxon>Metazoa</taxon>
        <taxon>Ecdysozoa</taxon>
        <taxon>Arthropoda</taxon>
        <taxon>Hexapoda</taxon>
        <taxon>Insecta</taxon>
        <taxon>Pterygota</taxon>
        <taxon>Neoptera</taxon>
        <taxon>Paraneoptera</taxon>
        <taxon>Hemiptera</taxon>
        <taxon>Sternorrhyncha</taxon>
        <taxon>Psylloidea</taxon>
        <taxon>Psyllidae</taxon>
        <taxon>Psyllinae</taxon>
        <taxon>Cacopsylla</taxon>
    </lineage>
</organism>
<reference evidence="7" key="1">
    <citation type="submission" date="2021-05" db="EMBL/GenBank/DDBJ databases">
        <authorList>
            <person name="Alioto T."/>
            <person name="Alioto T."/>
            <person name="Gomez Garrido J."/>
        </authorList>
    </citation>
    <scope>NUCLEOTIDE SEQUENCE</scope>
</reference>
<keyword evidence="2" id="KW-0863">Zinc-finger</keyword>
<dbReference type="GO" id="GO:0005737">
    <property type="term" value="C:cytoplasm"/>
    <property type="evidence" value="ECO:0007669"/>
    <property type="project" value="TreeGrafter"/>
</dbReference>